<keyword evidence="2" id="KW-1185">Reference proteome</keyword>
<organism evidence="1 2">
    <name type="scientific">Sporolactobacillus putidus</name>
    <dbReference type="NCBI Taxonomy" id="492735"/>
    <lineage>
        <taxon>Bacteria</taxon>
        <taxon>Bacillati</taxon>
        <taxon>Bacillota</taxon>
        <taxon>Bacilli</taxon>
        <taxon>Bacillales</taxon>
        <taxon>Sporolactobacillaceae</taxon>
        <taxon>Sporolactobacillus</taxon>
    </lineage>
</organism>
<proteinExistence type="predicted"/>
<dbReference type="EMBL" id="BMOK01000007">
    <property type="protein sequence ID" value="GGL56001.1"/>
    <property type="molecule type" value="Genomic_DNA"/>
</dbReference>
<reference evidence="1" key="2">
    <citation type="submission" date="2020-09" db="EMBL/GenBank/DDBJ databases">
        <authorList>
            <person name="Sun Q."/>
            <person name="Ohkuma M."/>
        </authorList>
    </citation>
    <scope>NUCLEOTIDE SEQUENCE</scope>
    <source>
        <strain evidence="1">JCM 15325</strain>
    </source>
</reference>
<name>A0A917W2Z8_9BACL</name>
<accession>A0A917W2Z8</accession>
<evidence type="ECO:0000313" key="1">
    <source>
        <dbReference type="EMBL" id="GGL56001.1"/>
    </source>
</evidence>
<reference evidence="1" key="1">
    <citation type="journal article" date="2014" name="Int. J. Syst. Evol. Microbiol.">
        <title>Complete genome sequence of Corynebacterium casei LMG S-19264T (=DSM 44701T), isolated from a smear-ripened cheese.</title>
        <authorList>
            <consortium name="US DOE Joint Genome Institute (JGI-PGF)"/>
            <person name="Walter F."/>
            <person name="Albersmeier A."/>
            <person name="Kalinowski J."/>
            <person name="Ruckert C."/>
        </authorList>
    </citation>
    <scope>NUCLEOTIDE SEQUENCE</scope>
    <source>
        <strain evidence="1">JCM 15325</strain>
    </source>
</reference>
<comment type="caution">
    <text evidence="1">The sequence shown here is derived from an EMBL/GenBank/DDBJ whole genome shotgun (WGS) entry which is preliminary data.</text>
</comment>
<sequence length="61" mass="7093">MYELLAEATLFEKPDNRNMTAANDKMAFFILRTSFTLAAFTLSVEYNTHVSEKFSFRYIDA</sequence>
<evidence type="ECO:0000313" key="2">
    <source>
        <dbReference type="Proteomes" id="UP000654670"/>
    </source>
</evidence>
<gene>
    <name evidence="1" type="ORF">GCM10007968_20140</name>
</gene>
<protein>
    <submittedName>
        <fullName evidence="1">Uncharacterized protein</fullName>
    </submittedName>
</protein>
<dbReference type="AlphaFoldDB" id="A0A917W2Z8"/>
<dbReference type="Proteomes" id="UP000654670">
    <property type="component" value="Unassembled WGS sequence"/>
</dbReference>